<comment type="caution">
    <text evidence="2">The sequence shown here is derived from an EMBL/GenBank/DDBJ whole genome shotgun (WGS) entry which is preliminary data.</text>
</comment>
<evidence type="ECO:0000313" key="3">
    <source>
        <dbReference type="Proteomes" id="UP000298493"/>
    </source>
</evidence>
<dbReference type="EMBL" id="SNSC02000015">
    <property type="protein sequence ID" value="TID17941.1"/>
    <property type="molecule type" value="Genomic_DNA"/>
</dbReference>
<evidence type="ECO:0000313" key="2">
    <source>
        <dbReference type="EMBL" id="TID17941.1"/>
    </source>
</evidence>
<feature type="region of interest" description="Disordered" evidence="1">
    <location>
        <begin position="253"/>
        <end position="274"/>
    </location>
</feature>
<reference evidence="2 3" key="1">
    <citation type="submission" date="2019-04" db="EMBL/GenBank/DDBJ databases">
        <title>High contiguity whole genome sequence and gene annotation resource for two Venturia nashicola isolates.</title>
        <authorList>
            <person name="Prokchorchik M."/>
            <person name="Won K."/>
            <person name="Lee Y."/>
            <person name="Choi E.D."/>
            <person name="Segonzac C."/>
            <person name="Sohn K.H."/>
        </authorList>
    </citation>
    <scope>NUCLEOTIDE SEQUENCE [LARGE SCALE GENOMIC DNA]</scope>
    <source>
        <strain evidence="2 3">PRI2</strain>
    </source>
</reference>
<feature type="compositionally biased region" description="Basic and acidic residues" evidence="1">
    <location>
        <begin position="312"/>
        <end position="322"/>
    </location>
</feature>
<protein>
    <submittedName>
        <fullName evidence="2">Uncharacterized protein</fullName>
    </submittedName>
</protein>
<dbReference type="AlphaFoldDB" id="A0A4Z1NTT8"/>
<gene>
    <name evidence="2" type="ORF">E6O75_ATG10586</name>
</gene>
<sequence length="328" mass="36663">MADQLQGVLERCILDDVSHEETEFYEYYNGASPRQPDNVTHPKPSDTDTVEMQPLISFEEAATDNDGPLLELELELSTDGVSNLHLLSATADLEQDPSNTAVLSPSSSASMARIDNIHGSYVHIKRTCHVAIREGHCFGGCAMGHDNFELRQKKWQQAEHGAELGRAENRALVEDATRKQLETLRRSMRPRANAFERAKGEKIARRLRKKLESKDYGKLILQGEVRDEVLQALRSCSHIVDTSQAILKSVAQPSSHVTTARQNSPQSQVKFDPTQTMWRPAAQLSLSSKPLQFHAELDKSKDSIEPPNLDVHNGETTDRNKIDNTTCE</sequence>
<accession>A0A4Z1NTT8</accession>
<feature type="region of interest" description="Disordered" evidence="1">
    <location>
        <begin position="295"/>
        <end position="328"/>
    </location>
</feature>
<dbReference type="Proteomes" id="UP000298493">
    <property type="component" value="Unassembled WGS sequence"/>
</dbReference>
<proteinExistence type="predicted"/>
<feature type="compositionally biased region" description="Basic and acidic residues" evidence="1">
    <location>
        <begin position="295"/>
        <end position="304"/>
    </location>
</feature>
<organism evidence="2 3">
    <name type="scientific">Venturia nashicola</name>
    <dbReference type="NCBI Taxonomy" id="86259"/>
    <lineage>
        <taxon>Eukaryota</taxon>
        <taxon>Fungi</taxon>
        <taxon>Dikarya</taxon>
        <taxon>Ascomycota</taxon>
        <taxon>Pezizomycotina</taxon>
        <taxon>Dothideomycetes</taxon>
        <taxon>Pleosporomycetidae</taxon>
        <taxon>Venturiales</taxon>
        <taxon>Venturiaceae</taxon>
        <taxon>Venturia</taxon>
    </lineage>
</organism>
<name>A0A4Z1NTT8_9PEZI</name>
<evidence type="ECO:0000256" key="1">
    <source>
        <dbReference type="SAM" id="MobiDB-lite"/>
    </source>
</evidence>
<keyword evidence="3" id="KW-1185">Reference proteome</keyword>
<feature type="region of interest" description="Disordered" evidence="1">
    <location>
        <begin position="29"/>
        <end position="48"/>
    </location>
</feature>